<dbReference type="Proteomes" id="UP000237631">
    <property type="component" value="Unassembled WGS sequence"/>
</dbReference>
<name>A0A2S6CL60_9PEZI</name>
<gene>
    <name evidence="4" type="ORF">CBER1_07346</name>
</gene>
<keyword evidence="1" id="KW-0539">Nucleus</keyword>
<dbReference type="InterPro" id="IPR036864">
    <property type="entry name" value="Zn2-C6_fun-type_DNA-bd_sf"/>
</dbReference>
<dbReference type="InterPro" id="IPR001138">
    <property type="entry name" value="Zn2Cys6_DnaBD"/>
</dbReference>
<evidence type="ECO:0000256" key="1">
    <source>
        <dbReference type="ARBA" id="ARBA00023242"/>
    </source>
</evidence>
<dbReference type="PROSITE" id="PS50048">
    <property type="entry name" value="ZN2_CY6_FUNGAL_2"/>
    <property type="match status" value="1"/>
</dbReference>
<evidence type="ECO:0000256" key="2">
    <source>
        <dbReference type="SAM" id="MobiDB-lite"/>
    </source>
</evidence>
<protein>
    <recommendedName>
        <fullName evidence="3">Zn(2)-C6 fungal-type domain-containing protein</fullName>
    </recommendedName>
</protein>
<dbReference type="Pfam" id="PF00172">
    <property type="entry name" value="Zn_clus"/>
    <property type="match status" value="1"/>
</dbReference>
<dbReference type="AlphaFoldDB" id="A0A2S6CL60"/>
<dbReference type="GO" id="GO:0008270">
    <property type="term" value="F:zinc ion binding"/>
    <property type="evidence" value="ECO:0007669"/>
    <property type="project" value="InterPro"/>
</dbReference>
<sequence>MSRIYLSSSTLDYKWYQTSDHGPATQQVTGSESISDSQLPRASESRLNEGSNQRPRLPSLNDLFASKLLINPDEGDKLSSADGLHASVTSQSSYEATVYSLGRGFSHKYNEGYALPAQIFLDPPNLTQRKYPRKRLLVACVACRKKKIKCEPGPDACLQCIKGRRECKM</sequence>
<dbReference type="SUPFAM" id="SSF57701">
    <property type="entry name" value="Zn2/Cys6 DNA-binding domain"/>
    <property type="match status" value="1"/>
</dbReference>
<organism evidence="4 5">
    <name type="scientific">Cercospora berteroae</name>
    <dbReference type="NCBI Taxonomy" id="357750"/>
    <lineage>
        <taxon>Eukaryota</taxon>
        <taxon>Fungi</taxon>
        <taxon>Dikarya</taxon>
        <taxon>Ascomycota</taxon>
        <taxon>Pezizomycotina</taxon>
        <taxon>Dothideomycetes</taxon>
        <taxon>Dothideomycetidae</taxon>
        <taxon>Mycosphaerellales</taxon>
        <taxon>Mycosphaerellaceae</taxon>
        <taxon>Cercospora</taxon>
    </lineage>
</organism>
<dbReference type="CDD" id="cd00067">
    <property type="entry name" value="GAL4"/>
    <property type="match status" value="1"/>
</dbReference>
<dbReference type="OrthoDB" id="5426798at2759"/>
<dbReference type="PROSITE" id="PS00463">
    <property type="entry name" value="ZN2_CY6_FUNGAL_1"/>
    <property type="match status" value="1"/>
</dbReference>
<dbReference type="EMBL" id="PNEN01000271">
    <property type="protein sequence ID" value="PPJ60453.1"/>
    <property type="molecule type" value="Genomic_DNA"/>
</dbReference>
<comment type="caution">
    <text evidence="4">The sequence shown here is derived from an EMBL/GenBank/DDBJ whole genome shotgun (WGS) entry which is preliminary data.</text>
</comment>
<dbReference type="GO" id="GO:0000981">
    <property type="term" value="F:DNA-binding transcription factor activity, RNA polymerase II-specific"/>
    <property type="evidence" value="ECO:0007669"/>
    <property type="project" value="InterPro"/>
</dbReference>
<evidence type="ECO:0000313" key="4">
    <source>
        <dbReference type="EMBL" id="PPJ60453.1"/>
    </source>
</evidence>
<evidence type="ECO:0000259" key="3">
    <source>
        <dbReference type="PROSITE" id="PS50048"/>
    </source>
</evidence>
<dbReference type="STRING" id="357750.A0A2S6CL60"/>
<feature type="region of interest" description="Disordered" evidence="2">
    <location>
        <begin position="21"/>
        <end position="58"/>
    </location>
</feature>
<evidence type="ECO:0000313" key="5">
    <source>
        <dbReference type="Proteomes" id="UP000237631"/>
    </source>
</evidence>
<dbReference type="Gene3D" id="4.10.240.10">
    <property type="entry name" value="Zn(2)-C6 fungal-type DNA-binding domain"/>
    <property type="match status" value="1"/>
</dbReference>
<accession>A0A2S6CL60</accession>
<proteinExistence type="predicted"/>
<feature type="domain" description="Zn(2)-C6 fungal-type" evidence="3">
    <location>
        <begin position="139"/>
        <end position="169"/>
    </location>
</feature>
<keyword evidence="5" id="KW-1185">Reference proteome</keyword>
<feature type="compositionally biased region" description="Polar residues" evidence="2">
    <location>
        <begin position="21"/>
        <end position="40"/>
    </location>
</feature>
<reference evidence="5" key="1">
    <citation type="journal article" date="2017" name="bioRxiv">
        <title>Conservation of a gene cluster reveals novel cercosporin biosynthetic mechanisms and extends production to the genus Colletotrichum.</title>
        <authorList>
            <person name="de Jonge R."/>
            <person name="Ebert M.K."/>
            <person name="Huitt-Roehl C.R."/>
            <person name="Pal P."/>
            <person name="Suttle J.C."/>
            <person name="Spanner R.E."/>
            <person name="Neubauer J.D."/>
            <person name="Jurick W.M.II."/>
            <person name="Stott K.A."/>
            <person name="Secor G.A."/>
            <person name="Thomma B.P.H.J."/>
            <person name="Van de Peer Y."/>
            <person name="Townsend C.A."/>
            <person name="Bolton M.D."/>
        </authorList>
    </citation>
    <scope>NUCLEOTIDE SEQUENCE [LARGE SCALE GENOMIC DNA]</scope>
    <source>
        <strain evidence="5">CBS538.71</strain>
    </source>
</reference>